<dbReference type="InterPro" id="IPR027417">
    <property type="entry name" value="P-loop_NTPase"/>
</dbReference>
<organism evidence="12 13">
    <name type="scientific">Litoribacillus peritrichatus</name>
    <dbReference type="NCBI Taxonomy" id="718191"/>
    <lineage>
        <taxon>Bacteria</taxon>
        <taxon>Pseudomonadati</taxon>
        <taxon>Pseudomonadota</taxon>
        <taxon>Gammaproteobacteria</taxon>
        <taxon>Oceanospirillales</taxon>
        <taxon>Oceanospirillaceae</taxon>
        <taxon>Litoribacillus</taxon>
    </lineage>
</organism>
<evidence type="ECO:0000256" key="5">
    <source>
        <dbReference type="ARBA" id="ARBA00022598"/>
    </source>
</evidence>
<evidence type="ECO:0000256" key="7">
    <source>
        <dbReference type="ARBA" id="ARBA00022840"/>
    </source>
</evidence>
<dbReference type="PANTHER" id="PTHR43873:SF1">
    <property type="entry name" value="COBYRINATE A,C-DIAMIDE SYNTHASE"/>
    <property type="match status" value="1"/>
</dbReference>
<evidence type="ECO:0000313" key="12">
    <source>
        <dbReference type="EMBL" id="GAA3919249.1"/>
    </source>
</evidence>
<keyword evidence="9" id="KW-0315">Glutamine amidotransferase</keyword>
<protein>
    <submittedName>
        <fullName evidence="12">Cobyrinate a,c-diamide synthase</fullName>
    </submittedName>
</protein>
<evidence type="ECO:0000259" key="10">
    <source>
        <dbReference type="Pfam" id="PF01656"/>
    </source>
</evidence>
<reference evidence="13" key="1">
    <citation type="journal article" date="2019" name="Int. J. Syst. Evol. Microbiol.">
        <title>The Global Catalogue of Microorganisms (GCM) 10K type strain sequencing project: providing services to taxonomists for standard genome sequencing and annotation.</title>
        <authorList>
            <consortium name="The Broad Institute Genomics Platform"/>
            <consortium name="The Broad Institute Genome Sequencing Center for Infectious Disease"/>
            <person name="Wu L."/>
            <person name="Ma J."/>
        </authorList>
    </citation>
    <scope>NUCLEOTIDE SEQUENCE [LARGE SCALE GENOMIC DNA]</scope>
    <source>
        <strain evidence="13">JCM 17551</strain>
    </source>
</reference>
<proteinExistence type="inferred from homology"/>
<dbReference type="PANTHER" id="PTHR43873">
    <property type="entry name" value="COBYRINATE A,C-DIAMIDE SYNTHASE"/>
    <property type="match status" value="1"/>
</dbReference>
<sequence>MHVSDFQHNSQSIMCPALIISAPSSGQGKTTATAALARLFRNQGKQVRVFKIGPDFLDPMILEQASGQPVYQLDLFMGGEQHCRHLLYQAALTSDLILIEGVMGLFDGHSSAADFAFRLNIPVVAVMDGSAMAQSFGAIAFGLANYRAGLPFAGVLANNVGSEGHMRMLRDSLPENMFWFGALFRSKETSGQDISLPSRHLGLVQKSEIEDLDERLDCAAHQLAQTGLSKLPEPVEFQRVEDVSRYDQHINKGIYELKPLAGLAVAVACDQALGFIYPANVDVLKLLGAEVVYFSPLADQVLPEADALYLPGGYPELHHQALALNQSLTDQINEFADQGNPVLAECGGMMWLVDELTDISGDTSAMLGILPGHAKMQKRLTAIAMQQVDLPEGKLAGHTFHHSKLETKMEPIAKGKSPSNKATSELIYRKGRITASYVHYYFPSNPSAVAKLFSKDVV</sequence>
<evidence type="ECO:0000256" key="2">
    <source>
        <dbReference type="ARBA" id="ARBA00004953"/>
    </source>
</evidence>
<gene>
    <name evidence="12" type="ORF">GCM10022277_13300</name>
</gene>
<comment type="pathway">
    <text evidence="2">Cofactor biosynthesis; adenosylcobalamin biosynthesis.</text>
</comment>
<dbReference type="SUPFAM" id="SSF52317">
    <property type="entry name" value="Class I glutamine amidotransferase-like"/>
    <property type="match status" value="1"/>
</dbReference>
<keyword evidence="6" id="KW-0547">Nucleotide-binding</keyword>
<dbReference type="Pfam" id="PF07685">
    <property type="entry name" value="GATase_3"/>
    <property type="match status" value="1"/>
</dbReference>
<dbReference type="Proteomes" id="UP001501565">
    <property type="component" value="Unassembled WGS sequence"/>
</dbReference>
<keyword evidence="13" id="KW-1185">Reference proteome</keyword>
<feature type="domain" description="CobB/CobQ-like glutamine amidotransferase" evidence="11">
    <location>
        <begin position="265"/>
        <end position="444"/>
    </location>
</feature>
<dbReference type="CDD" id="cd03130">
    <property type="entry name" value="GATase1_CobB"/>
    <property type="match status" value="1"/>
</dbReference>
<feature type="domain" description="CobQ/CobB/MinD/ParA nucleotide binding" evidence="10">
    <location>
        <begin position="19"/>
        <end position="176"/>
    </location>
</feature>
<dbReference type="InterPro" id="IPR029062">
    <property type="entry name" value="Class_I_gatase-like"/>
</dbReference>
<dbReference type="Pfam" id="PF01656">
    <property type="entry name" value="CbiA"/>
    <property type="match status" value="1"/>
</dbReference>
<evidence type="ECO:0000256" key="1">
    <source>
        <dbReference type="ARBA" id="ARBA00001946"/>
    </source>
</evidence>
<keyword evidence="8" id="KW-0460">Magnesium</keyword>
<dbReference type="InterPro" id="IPR004484">
    <property type="entry name" value="CbiA/CobB_synth"/>
</dbReference>
<evidence type="ECO:0000259" key="11">
    <source>
        <dbReference type="Pfam" id="PF07685"/>
    </source>
</evidence>
<name>A0ABP7MEZ7_9GAMM</name>
<evidence type="ECO:0000256" key="8">
    <source>
        <dbReference type="ARBA" id="ARBA00022842"/>
    </source>
</evidence>
<dbReference type="Gene3D" id="3.40.50.300">
    <property type="entry name" value="P-loop containing nucleotide triphosphate hydrolases"/>
    <property type="match status" value="1"/>
</dbReference>
<dbReference type="EMBL" id="BAABBN010000004">
    <property type="protein sequence ID" value="GAA3919249.1"/>
    <property type="molecule type" value="Genomic_DNA"/>
</dbReference>
<evidence type="ECO:0000256" key="3">
    <source>
        <dbReference type="ARBA" id="ARBA00006205"/>
    </source>
</evidence>
<keyword evidence="5" id="KW-0436">Ligase</keyword>
<keyword evidence="7" id="KW-0067">ATP-binding</keyword>
<comment type="caution">
    <text evidence="12">The sequence shown here is derived from an EMBL/GenBank/DDBJ whole genome shotgun (WGS) entry which is preliminary data.</text>
</comment>
<evidence type="ECO:0000256" key="4">
    <source>
        <dbReference type="ARBA" id="ARBA00022573"/>
    </source>
</evidence>
<comment type="similarity">
    <text evidence="3">Belongs to the CobB/CobQ family. CobQ subfamily.</text>
</comment>
<evidence type="ECO:0000256" key="6">
    <source>
        <dbReference type="ARBA" id="ARBA00022741"/>
    </source>
</evidence>
<dbReference type="PROSITE" id="PS51274">
    <property type="entry name" value="GATASE_COBBQ"/>
    <property type="match status" value="1"/>
</dbReference>
<dbReference type="NCBIfam" id="NF002204">
    <property type="entry name" value="PRK01077.1"/>
    <property type="match status" value="1"/>
</dbReference>
<dbReference type="SUPFAM" id="SSF52540">
    <property type="entry name" value="P-loop containing nucleoside triphosphate hydrolases"/>
    <property type="match status" value="1"/>
</dbReference>
<dbReference type="InterPro" id="IPR002586">
    <property type="entry name" value="CobQ/CobB/MinD/ParA_Nub-bd_dom"/>
</dbReference>
<dbReference type="NCBIfam" id="TIGR00379">
    <property type="entry name" value="cobB"/>
    <property type="match status" value="1"/>
</dbReference>
<accession>A0ABP7MEZ7</accession>
<evidence type="ECO:0000313" key="13">
    <source>
        <dbReference type="Proteomes" id="UP001501565"/>
    </source>
</evidence>
<evidence type="ECO:0000256" key="9">
    <source>
        <dbReference type="ARBA" id="ARBA00022962"/>
    </source>
</evidence>
<dbReference type="Gene3D" id="3.40.50.880">
    <property type="match status" value="1"/>
</dbReference>
<dbReference type="InterPro" id="IPR011698">
    <property type="entry name" value="GATase_3"/>
</dbReference>
<keyword evidence="4" id="KW-0169">Cobalamin biosynthesis</keyword>
<comment type="cofactor">
    <cofactor evidence="1">
        <name>Mg(2+)</name>
        <dbReference type="ChEBI" id="CHEBI:18420"/>
    </cofactor>
</comment>